<evidence type="ECO:0008006" key="3">
    <source>
        <dbReference type="Google" id="ProtNLM"/>
    </source>
</evidence>
<dbReference type="RefSeq" id="WP_250927939.1">
    <property type="nucleotide sequence ID" value="NZ_JAMQBK010000020.1"/>
</dbReference>
<gene>
    <name evidence="1" type="ORF">NB063_06470</name>
</gene>
<proteinExistence type="predicted"/>
<evidence type="ECO:0000313" key="1">
    <source>
        <dbReference type="EMBL" id="MCM2370267.1"/>
    </source>
</evidence>
<reference evidence="1 2" key="1">
    <citation type="journal article" date="2022" name="Syst. Appl. Microbiol.">
        <title>Rhodopirellula aestuarii sp. nov., a novel member of the genus Rhodopirellula isolated from brackish sediments collected in the Tagus River estuary, Portugal.</title>
        <authorList>
            <person name="Vitorino I.R."/>
            <person name="Klimek D."/>
            <person name="Calusinska M."/>
            <person name="Lobo-da-Cunha A."/>
            <person name="Vasconcelos V."/>
            <person name="Lage O.M."/>
        </authorList>
    </citation>
    <scope>NUCLEOTIDE SEQUENCE [LARGE SCALE GENOMIC DNA]</scope>
    <source>
        <strain evidence="1 2">ICT_H3.1</strain>
    </source>
</reference>
<organism evidence="1 2">
    <name type="scientific">Aporhodopirellula aestuarii</name>
    <dbReference type="NCBI Taxonomy" id="2950107"/>
    <lineage>
        <taxon>Bacteria</taxon>
        <taxon>Pseudomonadati</taxon>
        <taxon>Planctomycetota</taxon>
        <taxon>Planctomycetia</taxon>
        <taxon>Pirellulales</taxon>
        <taxon>Pirellulaceae</taxon>
        <taxon>Aporhodopirellula</taxon>
    </lineage>
</organism>
<dbReference type="Proteomes" id="UP001202961">
    <property type="component" value="Unassembled WGS sequence"/>
</dbReference>
<protein>
    <recommendedName>
        <fullName evidence="3">Secreted protein</fullName>
    </recommendedName>
</protein>
<keyword evidence="2" id="KW-1185">Reference proteome</keyword>
<comment type="caution">
    <text evidence="1">The sequence shown here is derived from an EMBL/GenBank/DDBJ whole genome shotgun (WGS) entry which is preliminary data.</text>
</comment>
<name>A0ABT0U083_9BACT</name>
<dbReference type="EMBL" id="JAMQBK010000020">
    <property type="protein sequence ID" value="MCM2370267.1"/>
    <property type="molecule type" value="Genomic_DNA"/>
</dbReference>
<accession>A0ABT0U083</accession>
<sequence>MQHRRRQVGFFLRELLLWGVVVGFAVNLFTAPVEASATRSDGQSCLVSDVHGSPALHARSMHRWQSDSSDLLQPKLACGPSCIDDVAEAVSARLTLANTWAGSHTVTTLVMLGIRLQI</sequence>
<evidence type="ECO:0000313" key="2">
    <source>
        <dbReference type="Proteomes" id="UP001202961"/>
    </source>
</evidence>